<reference evidence="1 2" key="1">
    <citation type="submission" date="2020-08" db="EMBL/GenBank/DDBJ databases">
        <title>A Genomic Blueprint of the Chicken Gut Microbiome.</title>
        <authorList>
            <person name="Gilroy R."/>
            <person name="Ravi A."/>
            <person name="Getino M."/>
            <person name="Pursley I."/>
            <person name="Horton D.L."/>
            <person name="Alikhan N.-F."/>
            <person name="Baker D."/>
            <person name="Gharbi K."/>
            <person name="Hall N."/>
            <person name="Watson M."/>
            <person name="Adriaenssens E.M."/>
            <person name="Foster-Nyarko E."/>
            <person name="Jarju S."/>
            <person name="Secka A."/>
            <person name="Antonio M."/>
            <person name="Oren A."/>
            <person name="Chaudhuri R."/>
            <person name="La Ragione R.M."/>
            <person name="Hildebrand F."/>
            <person name="Pallen M.J."/>
        </authorList>
    </citation>
    <scope>NUCLEOTIDE SEQUENCE [LARGE SCALE GENOMIC DNA]</scope>
    <source>
        <strain evidence="1 2">Sa1BUA13</strain>
    </source>
</reference>
<keyword evidence="2" id="KW-1185">Reference proteome</keyword>
<evidence type="ECO:0000313" key="1">
    <source>
        <dbReference type="EMBL" id="MBD8016839.1"/>
    </source>
</evidence>
<dbReference type="Proteomes" id="UP000658980">
    <property type="component" value="Unassembled WGS sequence"/>
</dbReference>
<evidence type="ECO:0000313" key="2">
    <source>
        <dbReference type="Proteomes" id="UP000658980"/>
    </source>
</evidence>
<dbReference type="EMBL" id="JACSPU010000015">
    <property type="protein sequence ID" value="MBD8016839.1"/>
    <property type="molecule type" value="Genomic_DNA"/>
</dbReference>
<name>A0ABR8WII5_9BACL</name>
<comment type="caution">
    <text evidence="1">The sequence shown here is derived from an EMBL/GenBank/DDBJ whole genome shotgun (WGS) entry which is preliminary data.</text>
</comment>
<dbReference type="RefSeq" id="WP_191716988.1">
    <property type="nucleotide sequence ID" value="NZ_JACSPU010000015.1"/>
</dbReference>
<sequence length="98" mass="11744">MGKDYYYNPKTQTLVGLLDENIVEFKNKDEDCHDIECYVALHDLAEDRVYIQEMDEFHESFLVFTLDEMPMLQLWYEMDDIALARLKRIMAELLETEV</sequence>
<accession>A0ABR8WII5</accession>
<gene>
    <name evidence="1" type="ORF">H9630_18710</name>
</gene>
<organism evidence="1 2">
    <name type="scientific">Planococcus wigleyi</name>
    <dbReference type="NCBI Taxonomy" id="2762216"/>
    <lineage>
        <taxon>Bacteria</taxon>
        <taxon>Bacillati</taxon>
        <taxon>Bacillota</taxon>
        <taxon>Bacilli</taxon>
        <taxon>Bacillales</taxon>
        <taxon>Caryophanaceae</taxon>
        <taxon>Planococcus</taxon>
    </lineage>
</organism>
<protein>
    <submittedName>
        <fullName evidence="1">Uncharacterized protein</fullName>
    </submittedName>
</protein>
<proteinExistence type="predicted"/>